<evidence type="ECO:0000256" key="2">
    <source>
        <dbReference type="SAM" id="SignalP"/>
    </source>
</evidence>
<protein>
    <submittedName>
        <fullName evidence="4">Transporter substrate-binding domain-containing protein</fullName>
    </submittedName>
</protein>
<sequence>MKKMAKFISIVLIMAISISVAACSKSDVSDKVQNNKLQMIKDKGKLVVGTSPAYPPFEFVIGKGGKSEVVGADIDLSKKIAEKLGVELEISTMDFDTIIPSLNSGKIDIAVTGMTPTEERKKSVDFSDIYFEGVNSVVVNESFKGDIKNESDLKNLKIGVQKGSTQEIYAKEILKAEKVKSLNTVLDLVMDMKNGNLDAVIMSDIVAKINKKQTSGIKIIENIELKGDQSSETAAVALKKGDNEELLKEINSVIKELKDSGEYDKILNKNIDTASKVH</sequence>
<dbReference type="SUPFAM" id="SSF53850">
    <property type="entry name" value="Periplasmic binding protein-like II"/>
    <property type="match status" value="1"/>
</dbReference>
<proteinExistence type="predicted"/>
<gene>
    <name evidence="4" type="ORF">HLB29_06055</name>
</gene>
<feature type="signal peptide" evidence="2">
    <location>
        <begin position="1"/>
        <end position="21"/>
    </location>
</feature>
<evidence type="ECO:0000259" key="3">
    <source>
        <dbReference type="SMART" id="SM00062"/>
    </source>
</evidence>
<dbReference type="EMBL" id="JABGBW010000003">
    <property type="protein sequence ID" value="MBC2576246.1"/>
    <property type="molecule type" value="Genomic_DNA"/>
</dbReference>
<dbReference type="PANTHER" id="PTHR35936:SF17">
    <property type="entry name" value="ARGININE-BINDING EXTRACELLULAR PROTEIN ARTP"/>
    <property type="match status" value="1"/>
</dbReference>
<dbReference type="PROSITE" id="PS51257">
    <property type="entry name" value="PROKAR_LIPOPROTEIN"/>
    <property type="match status" value="1"/>
</dbReference>
<feature type="chain" id="PRO_5045832452" evidence="2">
    <location>
        <begin position="22"/>
        <end position="278"/>
    </location>
</feature>
<dbReference type="PANTHER" id="PTHR35936">
    <property type="entry name" value="MEMBRANE-BOUND LYTIC MUREIN TRANSGLYCOSYLASE F"/>
    <property type="match status" value="1"/>
</dbReference>
<keyword evidence="5" id="KW-1185">Reference proteome</keyword>
<name>A0ABR6TLF6_9FIRM</name>
<evidence type="ECO:0000256" key="1">
    <source>
        <dbReference type="ARBA" id="ARBA00022729"/>
    </source>
</evidence>
<organism evidence="4 5">
    <name type="scientific">Peptostreptococcus canis</name>
    <dbReference type="NCBI Taxonomy" id="1159213"/>
    <lineage>
        <taxon>Bacteria</taxon>
        <taxon>Bacillati</taxon>
        <taxon>Bacillota</taxon>
        <taxon>Clostridia</taxon>
        <taxon>Peptostreptococcales</taxon>
        <taxon>Peptostreptococcaceae</taxon>
        <taxon>Peptostreptococcus</taxon>
    </lineage>
</organism>
<dbReference type="Proteomes" id="UP000713904">
    <property type="component" value="Unassembled WGS sequence"/>
</dbReference>
<comment type="caution">
    <text evidence="4">The sequence shown here is derived from an EMBL/GenBank/DDBJ whole genome shotgun (WGS) entry which is preliminary data.</text>
</comment>
<dbReference type="Pfam" id="PF00497">
    <property type="entry name" value="SBP_bac_3"/>
    <property type="match status" value="1"/>
</dbReference>
<keyword evidence="1 2" id="KW-0732">Signal</keyword>
<dbReference type="SMART" id="SM00062">
    <property type="entry name" value="PBPb"/>
    <property type="match status" value="1"/>
</dbReference>
<dbReference type="Gene3D" id="3.40.190.10">
    <property type="entry name" value="Periplasmic binding protein-like II"/>
    <property type="match status" value="2"/>
</dbReference>
<evidence type="ECO:0000313" key="5">
    <source>
        <dbReference type="Proteomes" id="UP000713904"/>
    </source>
</evidence>
<dbReference type="RefSeq" id="WP_185624261.1">
    <property type="nucleotide sequence ID" value="NZ_JABGBW010000003.1"/>
</dbReference>
<reference evidence="4 5" key="1">
    <citation type="submission" date="2020-05" db="EMBL/GenBank/DDBJ databases">
        <title>Draft genome of xy-202 and genomic insight in genome of the genus Peptostreptococcus.</title>
        <authorList>
            <person name="Zhang Z."/>
        </authorList>
    </citation>
    <scope>NUCLEOTIDE SEQUENCE [LARGE SCALE GENOMIC DNA]</scope>
    <source>
        <strain evidence="4 5">DSM 27025</strain>
    </source>
</reference>
<dbReference type="InterPro" id="IPR001638">
    <property type="entry name" value="Solute-binding_3/MltF_N"/>
</dbReference>
<accession>A0ABR6TLF6</accession>
<feature type="domain" description="Solute-binding protein family 3/N-terminal" evidence="3">
    <location>
        <begin position="45"/>
        <end position="274"/>
    </location>
</feature>
<evidence type="ECO:0000313" key="4">
    <source>
        <dbReference type="EMBL" id="MBC2576246.1"/>
    </source>
</evidence>